<dbReference type="PANTHER" id="PTHR28008">
    <property type="entry name" value="DOMAIN PROTEIN, PUTATIVE (AFU_ORTHOLOGUE AFUA_3G10980)-RELATED"/>
    <property type="match status" value="1"/>
</dbReference>
<dbReference type="PATRIC" id="fig|659018.3.peg.1478"/>
<gene>
    <name evidence="2" type="ORF">ABB34_07700</name>
</gene>
<dbReference type="PANTHER" id="PTHR28008:SF1">
    <property type="entry name" value="DOMAIN PROTEIN, PUTATIVE (AFU_ORTHOLOGUE AFUA_3G10980)-RELATED"/>
    <property type="match status" value="1"/>
</dbReference>
<feature type="transmembrane region" description="Helical" evidence="1">
    <location>
        <begin position="12"/>
        <end position="31"/>
    </location>
</feature>
<protein>
    <submittedName>
        <fullName evidence="2">Membrane protein</fullName>
    </submittedName>
</protein>
<dbReference type="Proteomes" id="UP000050940">
    <property type="component" value="Unassembled WGS sequence"/>
</dbReference>
<proteinExistence type="predicted"/>
<dbReference type="OrthoDB" id="3790495at2"/>
<name>A0A0R0E6T2_9GAMM</name>
<sequence>MFKPLRHHRFWATLWASAVLAVIVVCLVPPPPLPPLPENSDKLEHFAAYFLLAAGAVQLFRRGCVLLAVGVALVAMGVCIEFAQGALTETRSADPFDALANTVGVSVGLMTAFTPLRDLLLRLQPRR</sequence>
<dbReference type="RefSeq" id="WP_057640692.1">
    <property type="nucleotide sequence ID" value="NZ_LDJP01000042.1"/>
</dbReference>
<comment type="caution">
    <text evidence="2">The sequence shown here is derived from an EMBL/GenBank/DDBJ whole genome shotgun (WGS) entry which is preliminary data.</text>
</comment>
<dbReference type="EMBL" id="LDJP01000042">
    <property type="protein sequence ID" value="KRG85715.1"/>
    <property type="molecule type" value="Genomic_DNA"/>
</dbReference>
<keyword evidence="1" id="KW-0472">Membrane</keyword>
<organism evidence="2 3">
    <name type="scientific">Stenotrophomonas daejeonensis</name>
    <dbReference type="NCBI Taxonomy" id="659018"/>
    <lineage>
        <taxon>Bacteria</taxon>
        <taxon>Pseudomonadati</taxon>
        <taxon>Pseudomonadota</taxon>
        <taxon>Gammaproteobacteria</taxon>
        <taxon>Lysobacterales</taxon>
        <taxon>Lysobacteraceae</taxon>
        <taxon>Stenotrophomonas</taxon>
    </lineage>
</organism>
<feature type="transmembrane region" description="Helical" evidence="1">
    <location>
        <begin position="65"/>
        <end position="87"/>
    </location>
</feature>
<reference evidence="2 3" key="1">
    <citation type="submission" date="2015-05" db="EMBL/GenBank/DDBJ databases">
        <title>Genome sequencing and analysis of members of genus Stenotrophomonas.</title>
        <authorList>
            <person name="Patil P.P."/>
            <person name="Midha S."/>
            <person name="Patil P.B."/>
        </authorList>
    </citation>
    <scope>NUCLEOTIDE SEQUENCE [LARGE SCALE GENOMIC DNA]</scope>
    <source>
        <strain evidence="2 3">JCM 16244</strain>
    </source>
</reference>
<evidence type="ECO:0000313" key="2">
    <source>
        <dbReference type="EMBL" id="KRG85715.1"/>
    </source>
</evidence>
<evidence type="ECO:0000313" key="3">
    <source>
        <dbReference type="Proteomes" id="UP000050940"/>
    </source>
</evidence>
<dbReference type="STRING" id="659018.ABB34_07700"/>
<feature type="transmembrane region" description="Helical" evidence="1">
    <location>
        <begin position="43"/>
        <end position="60"/>
    </location>
</feature>
<feature type="transmembrane region" description="Helical" evidence="1">
    <location>
        <begin position="99"/>
        <end position="120"/>
    </location>
</feature>
<evidence type="ECO:0000256" key="1">
    <source>
        <dbReference type="SAM" id="Phobius"/>
    </source>
</evidence>
<keyword evidence="1" id="KW-1133">Transmembrane helix</keyword>
<dbReference type="AlphaFoldDB" id="A0A0R0E6T2"/>
<keyword evidence="3" id="KW-1185">Reference proteome</keyword>
<keyword evidence="1" id="KW-0812">Transmembrane</keyword>
<accession>A0A0R0E6T2</accession>